<feature type="domain" description="HD/PDEase" evidence="1">
    <location>
        <begin position="65"/>
        <end position="224"/>
    </location>
</feature>
<dbReference type="PANTHER" id="PTHR11373">
    <property type="entry name" value="DEOXYNUCLEOSIDE TRIPHOSPHATE TRIPHOSPHOHYDROLASE"/>
    <property type="match status" value="1"/>
</dbReference>
<sequence>MVQVMHDYSAESLSHDPIHGYIPFVSSVGVPAGETAEQEIIDNPWVQRLRQIHQLQTAWYVFPSAEHMRFQHVLGAMHLATVVIDEWYESLASVCENVPSKGYVESLCRMAALLHDVGHGPYGHFFDDKYLAQFGETHETIGKHIIVEELGELLRGIRRTPNGQLKELEELDPAQVAWLICRPKPGEPNDGHPDWLRKLRSLFSGIYTVDNMDFVLRDAYMSGYNTRVFDLWRLIHYSFFTSKGLTIHARGMPTLINFIESRANLFRSIYFHRAVRGIDKSLEDVFPETIELLFPGNPLEHLDAYQRLTELSFLVDVHRLPTSDDPQERALGQKWHDILCRRAVWRMAAERTVSFHDPQVRASSLFSQPDLIESLVRSKLPESIREIELRVDSAPHYHRPSGPLPTGGQNFLLDPSVGEPTILNDDELFRSLPISFAIFRIYSKDHQHDDAINAALNAVLGTTADTKTNM</sequence>
<name>A0A517T604_9PLAN</name>
<keyword evidence="3" id="KW-1185">Reference proteome</keyword>
<dbReference type="Gene3D" id="1.10.3210.10">
    <property type="entry name" value="Hypothetical protein af1432"/>
    <property type="match status" value="1"/>
</dbReference>
<evidence type="ECO:0000313" key="3">
    <source>
        <dbReference type="Proteomes" id="UP000319976"/>
    </source>
</evidence>
<dbReference type="KEGG" id="chya:V22_10370"/>
<dbReference type="AlphaFoldDB" id="A0A517T604"/>
<evidence type="ECO:0000259" key="1">
    <source>
        <dbReference type="SMART" id="SM00471"/>
    </source>
</evidence>
<dbReference type="InterPro" id="IPR050135">
    <property type="entry name" value="dGTPase-like"/>
</dbReference>
<dbReference type="EMBL" id="CP036316">
    <property type="protein sequence ID" value="QDT63812.1"/>
    <property type="molecule type" value="Genomic_DNA"/>
</dbReference>
<proteinExistence type="predicted"/>
<dbReference type="InterPro" id="IPR003607">
    <property type="entry name" value="HD/PDEase_dom"/>
</dbReference>
<evidence type="ECO:0000313" key="2">
    <source>
        <dbReference type="EMBL" id="QDT63812.1"/>
    </source>
</evidence>
<organism evidence="2 3">
    <name type="scientific">Calycomorphotria hydatis</name>
    <dbReference type="NCBI Taxonomy" id="2528027"/>
    <lineage>
        <taxon>Bacteria</taxon>
        <taxon>Pseudomonadati</taxon>
        <taxon>Planctomycetota</taxon>
        <taxon>Planctomycetia</taxon>
        <taxon>Planctomycetales</taxon>
        <taxon>Planctomycetaceae</taxon>
        <taxon>Calycomorphotria</taxon>
    </lineage>
</organism>
<accession>A0A517T604</accession>
<dbReference type="PANTHER" id="PTHR11373:SF4">
    <property type="entry name" value="DEOXYNUCLEOSIDE TRIPHOSPHATE TRIPHOSPHOHYDROLASE SAMHD1"/>
    <property type="match status" value="1"/>
</dbReference>
<gene>
    <name evidence="2" type="ORF">V22_10370</name>
</gene>
<dbReference type="SUPFAM" id="SSF109604">
    <property type="entry name" value="HD-domain/PDEase-like"/>
    <property type="match status" value="1"/>
</dbReference>
<reference evidence="2 3" key="1">
    <citation type="submission" date="2019-02" db="EMBL/GenBank/DDBJ databases">
        <title>Deep-cultivation of Planctomycetes and their phenomic and genomic characterization uncovers novel biology.</title>
        <authorList>
            <person name="Wiegand S."/>
            <person name="Jogler M."/>
            <person name="Boedeker C."/>
            <person name="Pinto D."/>
            <person name="Vollmers J."/>
            <person name="Rivas-Marin E."/>
            <person name="Kohn T."/>
            <person name="Peeters S.H."/>
            <person name="Heuer A."/>
            <person name="Rast P."/>
            <person name="Oberbeckmann S."/>
            <person name="Bunk B."/>
            <person name="Jeske O."/>
            <person name="Meyerdierks A."/>
            <person name="Storesund J.E."/>
            <person name="Kallscheuer N."/>
            <person name="Luecker S."/>
            <person name="Lage O.M."/>
            <person name="Pohl T."/>
            <person name="Merkel B.J."/>
            <person name="Hornburger P."/>
            <person name="Mueller R.-W."/>
            <person name="Bruemmer F."/>
            <person name="Labrenz M."/>
            <person name="Spormann A.M."/>
            <person name="Op den Camp H."/>
            <person name="Overmann J."/>
            <person name="Amann R."/>
            <person name="Jetten M.S.M."/>
            <person name="Mascher T."/>
            <person name="Medema M.H."/>
            <person name="Devos D.P."/>
            <person name="Kaster A.-K."/>
            <person name="Ovreas L."/>
            <person name="Rohde M."/>
            <person name="Galperin M.Y."/>
            <person name="Jogler C."/>
        </authorList>
    </citation>
    <scope>NUCLEOTIDE SEQUENCE [LARGE SCALE GENOMIC DNA]</scope>
    <source>
        <strain evidence="2 3">V22</strain>
    </source>
</reference>
<dbReference type="Pfam" id="PF01966">
    <property type="entry name" value="HD"/>
    <property type="match status" value="1"/>
</dbReference>
<dbReference type="GO" id="GO:0008832">
    <property type="term" value="F:dGTPase activity"/>
    <property type="evidence" value="ECO:0007669"/>
    <property type="project" value="TreeGrafter"/>
</dbReference>
<dbReference type="InterPro" id="IPR006674">
    <property type="entry name" value="HD_domain"/>
</dbReference>
<dbReference type="GO" id="GO:0006203">
    <property type="term" value="P:dGTP catabolic process"/>
    <property type="evidence" value="ECO:0007669"/>
    <property type="project" value="TreeGrafter"/>
</dbReference>
<protein>
    <submittedName>
        <fullName evidence="2">HD domain protein</fullName>
    </submittedName>
</protein>
<dbReference type="CDD" id="cd00077">
    <property type="entry name" value="HDc"/>
    <property type="match status" value="1"/>
</dbReference>
<dbReference type="Proteomes" id="UP000319976">
    <property type="component" value="Chromosome"/>
</dbReference>
<dbReference type="SMART" id="SM00471">
    <property type="entry name" value="HDc"/>
    <property type="match status" value="1"/>
</dbReference>